<dbReference type="EMBL" id="JAOCFT010000001">
    <property type="protein sequence ID" value="MDH1897831.1"/>
    <property type="molecule type" value="Genomic_DNA"/>
</dbReference>
<dbReference type="RefSeq" id="WP_279981362.1">
    <property type="nucleotide sequence ID" value="NZ_JAOCFT010000001.1"/>
</dbReference>
<organism evidence="1 2">
    <name type="scientific">Aeromonas caviae</name>
    <name type="common">Aeromonas punctata</name>
    <dbReference type="NCBI Taxonomy" id="648"/>
    <lineage>
        <taxon>Bacteria</taxon>
        <taxon>Pseudomonadati</taxon>
        <taxon>Pseudomonadota</taxon>
        <taxon>Gammaproteobacteria</taxon>
        <taxon>Aeromonadales</taxon>
        <taxon>Aeromonadaceae</taxon>
        <taxon>Aeromonas</taxon>
    </lineage>
</organism>
<gene>
    <name evidence="1" type="ORF">N5I07_09665</name>
</gene>
<evidence type="ECO:0000313" key="1">
    <source>
        <dbReference type="EMBL" id="MDH1897831.1"/>
    </source>
</evidence>
<dbReference type="AlphaFoldDB" id="A0AA43AHQ0"/>
<proteinExistence type="predicted"/>
<evidence type="ECO:0000313" key="2">
    <source>
        <dbReference type="Proteomes" id="UP001160758"/>
    </source>
</evidence>
<sequence>MSEPSDKDRPAPGWLKKSDMAASLGISVQAFDKWGVKPVKKIGRNVYFDVRWVVDNRIENAIQKHQPTDPQDMDEDQLDFQRWRLTKEQADKAERENRIAERHQVPTEFATFALTRIAAKVSSLLDTVPLTMRRRYPELQTKHIEGLQRELVIASNEAASLGDLLPELLDEYIDSTSK</sequence>
<dbReference type="Proteomes" id="UP001160758">
    <property type="component" value="Unassembled WGS sequence"/>
</dbReference>
<dbReference type="Pfam" id="PF07471">
    <property type="entry name" value="Phage_Nu1"/>
    <property type="match status" value="1"/>
</dbReference>
<name>A0AA43AHQ0_AERCA</name>
<dbReference type="InterPro" id="IPR010906">
    <property type="entry name" value="Phage_lambda_Nu1_terminase-ssu"/>
</dbReference>
<protein>
    <submittedName>
        <fullName evidence="1">Terminase small subunit</fullName>
    </submittedName>
</protein>
<accession>A0AA43AHQ0</accession>
<comment type="caution">
    <text evidence="1">The sequence shown here is derived from an EMBL/GenBank/DDBJ whole genome shotgun (WGS) entry which is preliminary data.</text>
</comment>
<reference evidence="1" key="1">
    <citation type="submission" date="2022-09" db="EMBL/GenBank/DDBJ databases">
        <title>Intensive care unit water sources are persistently colonized with multi-drug resistant bacteria and are the site of extensive horizontal gene transfer of antibiotic resistance genes.</title>
        <authorList>
            <person name="Diorio-Toth L."/>
        </authorList>
    </citation>
    <scope>NUCLEOTIDE SEQUENCE</scope>
    <source>
        <strain evidence="1">GD03796</strain>
    </source>
</reference>